<sequence>VPWFIGEVEDSCNDLCQFKGYPGCDTEKTAELVNEPNMSEDRWFVGDSQDTCNDLCQFKGYTSCDAEKTAELIRRPRVSRVMDFLNTSCASFGTSPLNNLFPAYTDNKRCYFMSGTLDCDADRVGYRPICHCSNTTSTTTLAHWFVGEVEDSCNDLCQFKGYTGCDAEKTGGLV</sequence>
<evidence type="ECO:0000313" key="1">
    <source>
        <dbReference type="EMBL" id="CAE7938550.1"/>
    </source>
</evidence>
<dbReference type="EMBL" id="CAJNJA010086554">
    <property type="protein sequence ID" value="CAE7938550.1"/>
    <property type="molecule type" value="Genomic_DNA"/>
</dbReference>
<comment type="caution">
    <text evidence="1">The sequence shown here is derived from an EMBL/GenBank/DDBJ whole genome shotgun (WGS) entry which is preliminary data.</text>
</comment>
<feature type="non-terminal residue" evidence="1">
    <location>
        <position position="1"/>
    </location>
</feature>
<name>A0A813C8E8_9DINO</name>
<dbReference type="AlphaFoldDB" id="A0A813C8E8"/>
<feature type="non-terminal residue" evidence="1">
    <location>
        <position position="174"/>
    </location>
</feature>
<proteinExistence type="predicted"/>
<accession>A0A813C8E8</accession>
<reference evidence="1" key="1">
    <citation type="submission" date="2021-02" db="EMBL/GenBank/DDBJ databases">
        <authorList>
            <person name="Dougan E. K."/>
            <person name="Rhodes N."/>
            <person name="Thang M."/>
            <person name="Chan C."/>
        </authorList>
    </citation>
    <scope>NUCLEOTIDE SEQUENCE</scope>
</reference>
<dbReference type="OrthoDB" id="10339665at2759"/>
<evidence type="ECO:0000313" key="2">
    <source>
        <dbReference type="Proteomes" id="UP000601435"/>
    </source>
</evidence>
<dbReference type="Proteomes" id="UP000601435">
    <property type="component" value="Unassembled WGS sequence"/>
</dbReference>
<keyword evidence="2" id="KW-1185">Reference proteome</keyword>
<gene>
    <name evidence="1" type="ORF">SNEC2469_LOCUS33196</name>
</gene>
<organism evidence="1 2">
    <name type="scientific">Symbiodinium necroappetens</name>
    <dbReference type="NCBI Taxonomy" id="1628268"/>
    <lineage>
        <taxon>Eukaryota</taxon>
        <taxon>Sar</taxon>
        <taxon>Alveolata</taxon>
        <taxon>Dinophyceae</taxon>
        <taxon>Suessiales</taxon>
        <taxon>Symbiodiniaceae</taxon>
        <taxon>Symbiodinium</taxon>
    </lineage>
</organism>
<protein>
    <submittedName>
        <fullName evidence="1">Uncharacterized protein</fullName>
    </submittedName>
</protein>